<dbReference type="InterPro" id="IPR038071">
    <property type="entry name" value="UROD/MetE-like_sf"/>
</dbReference>
<dbReference type="InterPro" id="IPR000257">
    <property type="entry name" value="Uroporphyrinogen_deCOase"/>
</dbReference>
<dbReference type="SUPFAM" id="SSF51726">
    <property type="entry name" value="UROD/MetE-like"/>
    <property type="match status" value="1"/>
</dbReference>
<dbReference type="Gene3D" id="3.20.20.210">
    <property type="match status" value="1"/>
</dbReference>
<organism evidence="2 3">
    <name type="scientific">Anaeromassilibacillus senegalensis</name>
    <dbReference type="NCBI Taxonomy" id="1673717"/>
    <lineage>
        <taxon>Bacteria</taxon>
        <taxon>Bacillati</taxon>
        <taxon>Bacillota</taxon>
        <taxon>Clostridia</taxon>
        <taxon>Eubacteriales</taxon>
        <taxon>Acutalibacteraceae</taxon>
        <taxon>Anaeromassilibacillus</taxon>
    </lineage>
</organism>
<dbReference type="Proteomes" id="UP001299220">
    <property type="component" value="Unassembled WGS sequence"/>
</dbReference>
<dbReference type="RefSeq" id="WP_235323524.1">
    <property type="nucleotide sequence ID" value="NZ_JAFBIT010000002.1"/>
</dbReference>
<name>A0ABS9CNE2_9FIRM</name>
<dbReference type="InterPro" id="IPR052024">
    <property type="entry name" value="Methanogen_methyltrans"/>
</dbReference>
<dbReference type="Pfam" id="PF01208">
    <property type="entry name" value="URO-D"/>
    <property type="match status" value="1"/>
</dbReference>
<evidence type="ECO:0000259" key="1">
    <source>
        <dbReference type="Pfam" id="PF01208"/>
    </source>
</evidence>
<feature type="domain" description="Uroporphyrinogen decarboxylase (URO-D)" evidence="1">
    <location>
        <begin position="154"/>
        <end position="348"/>
    </location>
</feature>
<proteinExistence type="predicted"/>
<gene>
    <name evidence="2" type="ORF">JQM67_07650</name>
</gene>
<evidence type="ECO:0000313" key="3">
    <source>
        <dbReference type="Proteomes" id="UP001299220"/>
    </source>
</evidence>
<keyword evidence="3" id="KW-1185">Reference proteome</keyword>
<sequence>MTSWERFKRMYEHREADRIPIIDDPWTGTLRRWNREGMPEGMDWCDYFDVDKIGVINIDISPRMPEITLEETDRYFIRTSSWGVTMKHFKEEDSTPEFLDFTITTPEAWEQAKKQMTLEDDRIPWDMLKQNYDKWRAEGRWIRAVFWFGFDVTHSWMMGTENTLIAMMDDPDLVEDMFDTYLNRSIALFSRIWDAGYHFDEVFWYDDMGYKGTTFFSPNMYRNMLQPYHKRAVDWAHNHGIYAQLHSCGDIMTLLPDVVATGVDALNPLEVKAGMDAIKIKKEYGDKLVLRGGINAVLWNDTDAILAEINQKVPILKENGGFVFSSDHSIPNSVSLKNMKAIMDEVKRVGRY</sequence>
<dbReference type="PANTHER" id="PTHR47099">
    <property type="entry name" value="METHYLCOBAMIDE:COM METHYLTRANSFERASE MTBA"/>
    <property type="match status" value="1"/>
</dbReference>
<reference evidence="2 3" key="1">
    <citation type="submission" date="2020-12" db="EMBL/GenBank/DDBJ databases">
        <title>Whole genome sequences of gut porcine anaerobes.</title>
        <authorList>
            <person name="Kubasova T."/>
            <person name="Jahodarova E."/>
            <person name="Rychlik I."/>
        </authorList>
    </citation>
    <scope>NUCLEOTIDE SEQUENCE [LARGE SCALE GENOMIC DNA]</scope>
    <source>
        <strain evidence="2 3">An867</strain>
    </source>
</reference>
<protein>
    <recommendedName>
        <fullName evidence="1">Uroporphyrinogen decarboxylase (URO-D) domain-containing protein</fullName>
    </recommendedName>
</protein>
<dbReference type="PANTHER" id="PTHR47099:SF1">
    <property type="entry name" value="METHYLCOBAMIDE:COM METHYLTRANSFERASE MTBA"/>
    <property type="match status" value="1"/>
</dbReference>
<accession>A0ABS9CNE2</accession>
<evidence type="ECO:0000313" key="2">
    <source>
        <dbReference type="EMBL" id="MCF2652473.1"/>
    </source>
</evidence>
<comment type="caution">
    <text evidence="2">The sequence shown here is derived from an EMBL/GenBank/DDBJ whole genome shotgun (WGS) entry which is preliminary data.</text>
</comment>
<dbReference type="EMBL" id="JAFBIT010000002">
    <property type="protein sequence ID" value="MCF2652473.1"/>
    <property type="molecule type" value="Genomic_DNA"/>
</dbReference>